<dbReference type="SUPFAM" id="SSF56300">
    <property type="entry name" value="Metallo-dependent phosphatases"/>
    <property type="match status" value="1"/>
</dbReference>
<gene>
    <name evidence="3" type="ORF">PGLA_25490</name>
</gene>
<dbReference type="PANTHER" id="PTHR30337">
    <property type="entry name" value="COMPONENT OF ATP-DEPENDENT DSDNA EXONUCLEASE"/>
    <property type="match status" value="1"/>
</dbReference>
<evidence type="ECO:0000256" key="1">
    <source>
        <dbReference type="ARBA" id="ARBA00022801"/>
    </source>
</evidence>
<dbReference type="RefSeq" id="WP_068538015.1">
    <property type="nucleotide sequence ID" value="NZ_LVJH01000074.1"/>
</dbReference>
<keyword evidence="4" id="KW-1185">Reference proteome</keyword>
<dbReference type="Pfam" id="PF00149">
    <property type="entry name" value="Metallophos"/>
    <property type="match status" value="1"/>
</dbReference>
<dbReference type="EMBL" id="LVJH01000074">
    <property type="protein sequence ID" value="OAB32851.1"/>
    <property type="molecule type" value="Genomic_DNA"/>
</dbReference>
<dbReference type="InterPro" id="IPR050535">
    <property type="entry name" value="DNA_Repair-Maintenance_Comp"/>
</dbReference>
<organism evidence="3 4">
    <name type="scientific">Paenibacillus glacialis</name>
    <dbReference type="NCBI Taxonomy" id="494026"/>
    <lineage>
        <taxon>Bacteria</taxon>
        <taxon>Bacillati</taxon>
        <taxon>Bacillota</taxon>
        <taxon>Bacilli</taxon>
        <taxon>Bacillales</taxon>
        <taxon>Paenibacillaceae</taxon>
        <taxon>Paenibacillus</taxon>
    </lineage>
</organism>
<evidence type="ECO:0000313" key="4">
    <source>
        <dbReference type="Proteomes" id="UP000076967"/>
    </source>
</evidence>
<feature type="domain" description="Calcineurin-like phosphoesterase" evidence="2">
    <location>
        <begin position="4"/>
        <end position="204"/>
    </location>
</feature>
<protein>
    <submittedName>
        <fullName evidence="3">Metallophosphoesterase</fullName>
    </submittedName>
</protein>
<keyword evidence="1" id="KW-0378">Hydrolase</keyword>
<dbReference type="STRING" id="494026.PGLA_25490"/>
<dbReference type="PIRSF" id="PIRSF033091">
    <property type="entry name" value="Pesterase_YhaO"/>
    <property type="match status" value="1"/>
</dbReference>
<evidence type="ECO:0000259" key="2">
    <source>
        <dbReference type="Pfam" id="PF00149"/>
    </source>
</evidence>
<proteinExistence type="predicted"/>
<dbReference type="Proteomes" id="UP000076967">
    <property type="component" value="Unassembled WGS sequence"/>
</dbReference>
<dbReference type="GO" id="GO:0016787">
    <property type="term" value="F:hydrolase activity"/>
    <property type="evidence" value="ECO:0007669"/>
    <property type="project" value="UniProtKB-KW"/>
</dbReference>
<dbReference type="OrthoDB" id="9773856at2"/>
<dbReference type="InterPro" id="IPR041796">
    <property type="entry name" value="Mre11_N"/>
</dbReference>
<dbReference type="CDD" id="cd00840">
    <property type="entry name" value="MPP_Mre11_N"/>
    <property type="match status" value="1"/>
</dbReference>
<dbReference type="InterPro" id="IPR029052">
    <property type="entry name" value="Metallo-depent_PP-like"/>
</dbReference>
<accession>A0A168BX63</accession>
<reference evidence="3 4" key="1">
    <citation type="submission" date="2016-03" db="EMBL/GenBank/DDBJ databases">
        <title>Draft genome sequence of Paenibacillus glacialis DSM 22343.</title>
        <authorList>
            <person name="Shin S.-K."/>
            <person name="Yi H."/>
        </authorList>
    </citation>
    <scope>NUCLEOTIDE SEQUENCE [LARGE SCALE GENOMIC DNA]</scope>
    <source>
        <strain evidence="3 4">DSM 22343</strain>
    </source>
</reference>
<dbReference type="AlphaFoldDB" id="A0A168BX63"/>
<dbReference type="InterPro" id="IPR014576">
    <property type="entry name" value="Pesterase_YhaO"/>
</dbReference>
<dbReference type="Gene3D" id="3.60.21.10">
    <property type="match status" value="1"/>
</dbReference>
<dbReference type="PANTHER" id="PTHR30337:SF7">
    <property type="entry name" value="PHOSPHOESTERASE"/>
    <property type="match status" value="1"/>
</dbReference>
<evidence type="ECO:0000313" key="3">
    <source>
        <dbReference type="EMBL" id="OAB32851.1"/>
    </source>
</evidence>
<dbReference type="InterPro" id="IPR004843">
    <property type="entry name" value="Calcineurin-like_PHP"/>
</dbReference>
<sequence length="434" mass="49449">MTPFRFIHTADLHLDSKFAGMKGLSESVRQHLRESTFSALRHLMTLAVAEQVDFILISGDIYDAADSSLRAHLSLQAAFEELGTHGIHVYIIHGNHDPLDGPRLQIQNAEHVHVFGAEVESYIARRRGDQQEVAVISGISYPTSKVTENTAMKFLRDPDSSLFHIAIHHANVDGDPAHETYSPCTRKELEASGYDYWALGHIHQRRVIQEYPHIVYAGNIQGRSVKETGPKGCYVVEVLEDASLHMTFHELDSVRWFREEISIEGIHNEDEWIIRVEDHVDTIRRLRPGQMSIVRWIITGRSSLHRALEGGHIADELEQELRRREIERAENGHFGGLVWTESISLQSGIEIDRADMMREDSFLGEMMRLESQAEQDGEFGNELIETAMTQLMSNREIRRMISESSEQERQEWLYRAGELGAVLLLERAADGGRK</sequence>
<comment type="caution">
    <text evidence="3">The sequence shown here is derived from an EMBL/GenBank/DDBJ whole genome shotgun (WGS) entry which is preliminary data.</text>
</comment>
<name>A0A168BX63_9BACL</name>